<evidence type="ECO:0000256" key="1">
    <source>
        <dbReference type="SAM" id="Phobius"/>
    </source>
</evidence>
<keyword evidence="5" id="KW-1185">Reference proteome</keyword>
<dbReference type="AlphaFoldDB" id="A0A1N7QF55"/>
<sequence length="392" mass="42699">MQQFAGNSCSRQEMDELMQYVREAENDQLLHSALQQQWSSLQPEEPLYPVNWEGMYDTIVASPATENKVGLSPSPIPLIRRRWWAVAAILLVAAGGIWVWTKTPQQKTPPVIAAAKDIQPGSSGAVLTLADGSKVVLDSAANGNIATQANASITKRDGVISYGGKAPGVAANAPVGQPLMNTLTTPRGRQYKLVLPDGTTAWLNAASSIEYPVSFTGKERNVSVTGEVYFEVAAKSNAPFVVTTPQQQVTVLGTSFNMNAYTNESIARTTLLQGSVLVKIRNSQLKQSSYILEPGQQATGNAGGMLQVRDVHAEQFIAWTKGYFLFDHASVPDVMRQLERWYDIEVSYAGAVPQREFGGKLERNLPLSAVLKMLETSKVHCKVEGRHLTVLP</sequence>
<organism evidence="4 5">
    <name type="scientific">Filimonas lacunae</name>
    <dbReference type="NCBI Taxonomy" id="477680"/>
    <lineage>
        <taxon>Bacteria</taxon>
        <taxon>Pseudomonadati</taxon>
        <taxon>Bacteroidota</taxon>
        <taxon>Chitinophagia</taxon>
        <taxon>Chitinophagales</taxon>
        <taxon>Chitinophagaceae</taxon>
        <taxon>Filimonas</taxon>
    </lineage>
</organism>
<keyword evidence="1" id="KW-0812">Transmembrane</keyword>
<feature type="domain" description="FecR protein" evidence="2">
    <location>
        <begin position="182"/>
        <end position="276"/>
    </location>
</feature>
<accession>A0A1N7QF55</accession>
<keyword evidence="1" id="KW-0472">Membrane</keyword>
<evidence type="ECO:0000259" key="2">
    <source>
        <dbReference type="Pfam" id="PF04773"/>
    </source>
</evidence>
<protein>
    <submittedName>
        <fullName evidence="4">FecR family protein</fullName>
    </submittedName>
</protein>
<dbReference type="Pfam" id="PF04773">
    <property type="entry name" value="FecR"/>
    <property type="match status" value="1"/>
</dbReference>
<reference evidence="5" key="1">
    <citation type="submission" date="2017-01" db="EMBL/GenBank/DDBJ databases">
        <authorList>
            <person name="Varghese N."/>
            <person name="Submissions S."/>
        </authorList>
    </citation>
    <scope>NUCLEOTIDE SEQUENCE [LARGE SCALE GENOMIC DNA]</scope>
    <source>
        <strain evidence="5">DSM 21054</strain>
    </source>
</reference>
<dbReference type="PANTHER" id="PTHR30273">
    <property type="entry name" value="PERIPLASMIC SIGNAL SENSOR AND SIGMA FACTOR ACTIVATOR FECR-RELATED"/>
    <property type="match status" value="1"/>
</dbReference>
<dbReference type="Gene3D" id="2.60.120.1440">
    <property type="match status" value="1"/>
</dbReference>
<dbReference type="STRING" id="477680.SAMN05421788_105154"/>
<dbReference type="PANTHER" id="PTHR30273:SF2">
    <property type="entry name" value="PROTEIN FECR"/>
    <property type="match status" value="1"/>
</dbReference>
<dbReference type="InterPro" id="IPR032508">
    <property type="entry name" value="FecR_C"/>
</dbReference>
<dbReference type="InterPro" id="IPR012373">
    <property type="entry name" value="Ferrdict_sens_TM"/>
</dbReference>
<dbReference type="GO" id="GO:0016989">
    <property type="term" value="F:sigma factor antagonist activity"/>
    <property type="evidence" value="ECO:0007669"/>
    <property type="project" value="TreeGrafter"/>
</dbReference>
<feature type="transmembrane region" description="Helical" evidence="1">
    <location>
        <begin position="83"/>
        <end position="101"/>
    </location>
</feature>
<evidence type="ECO:0000313" key="5">
    <source>
        <dbReference type="Proteomes" id="UP000186917"/>
    </source>
</evidence>
<evidence type="ECO:0000313" key="4">
    <source>
        <dbReference type="EMBL" id="SIT21490.1"/>
    </source>
</evidence>
<dbReference type="Proteomes" id="UP000186917">
    <property type="component" value="Unassembled WGS sequence"/>
</dbReference>
<gene>
    <name evidence="4" type="ORF">SAMN05421788_105154</name>
</gene>
<dbReference type="InterPro" id="IPR006860">
    <property type="entry name" value="FecR"/>
</dbReference>
<name>A0A1N7QF55_9BACT</name>
<dbReference type="Gene3D" id="3.55.50.30">
    <property type="match status" value="1"/>
</dbReference>
<evidence type="ECO:0000259" key="3">
    <source>
        <dbReference type="Pfam" id="PF16344"/>
    </source>
</evidence>
<dbReference type="Pfam" id="PF16344">
    <property type="entry name" value="FecR_C"/>
    <property type="match status" value="1"/>
</dbReference>
<proteinExistence type="predicted"/>
<dbReference type="EMBL" id="FTOR01000005">
    <property type="protein sequence ID" value="SIT21490.1"/>
    <property type="molecule type" value="Genomic_DNA"/>
</dbReference>
<keyword evidence="1" id="KW-1133">Transmembrane helix</keyword>
<feature type="domain" description="Protein FecR C-terminal" evidence="3">
    <location>
        <begin position="323"/>
        <end position="390"/>
    </location>
</feature>